<organism evidence="1">
    <name type="scientific">Streptomyces sp. NBC_00060</name>
    <dbReference type="NCBI Taxonomy" id="2975636"/>
    <lineage>
        <taxon>Bacteria</taxon>
        <taxon>Bacillati</taxon>
        <taxon>Actinomycetota</taxon>
        <taxon>Actinomycetes</taxon>
        <taxon>Kitasatosporales</taxon>
        <taxon>Streptomycetaceae</taxon>
        <taxon>Streptomyces</taxon>
    </lineage>
</organism>
<dbReference type="EMBL" id="CP108253">
    <property type="protein sequence ID" value="WTU38218.1"/>
    <property type="molecule type" value="Genomic_DNA"/>
</dbReference>
<evidence type="ECO:0000313" key="2">
    <source>
        <dbReference type="EMBL" id="WTU45140.1"/>
    </source>
</evidence>
<dbReference type="EMBL" id="CP108253">
    <property type="protein sequence ID" value="WTU45140.1"/>
    <property type="molecule type" value="Genomic_DNA"/>
</dbReference>
<protein>
    <submittedName>
        <fullName evidence="1">Uncharacterized protein</fullName>
    </submittedName>
</protein>
<reference evidence="1" key="1">
    <citation type="submission" date="2022-10" db="EMBL/GenBank/DDBJ databases">
        <title>The complete genomes of actinobacterial strains from the NBC collection.</title>
        <authorList>
            <person name="Joergensen T.S."/>
            <person name="Alvarez Arevalo M."/>
            <person name="Sterndorff E.B."/>
            <person name="Faurdal D."/>
            <person name="Vuksanovic O."/>
            <person name="Mourched A.-S."/>
            <person name="Charusanti P."/>
            <person name="Shaw S."/>
            <person name="Blin K."/>
            <person name="Weber T."/>
        </authorList>
    </citation>
    <scope>NUCLEOTIDE SEQUENCE</scope>
    <source>
        <strain evidence="1">NBC_00060</strain>
    </source>
</reference>
<accession>A0AAU2GSR2</accession>
<evidence type="ECO:0000313" key="1">
    <source>
        <dbReference type="EMBL" id="WTU38218.1"/>
    </source>
</evidence>
<gene>
    <name evidence="1" type="ORF">OHV25_00760</name>
    <name evidence="2" type="ORF">OHV25_39080</name>
</gene>
<dbReference type="AlphaFoldDB" id="A0AAU2GSR2"/>
<name>A0AAU2GSR2_9ACTN</name>
<proteinExistence type="predicted"/>
<sequence length="111" mass="12607">MTRWFRSHWAEEDTWFYIEVDADGWVTRQVELQGPLEKPIAAASLTEWEAAQQAGTLADYEATFGVTAEVPVHEWEPHDPQELTVGEFETVWLTARSACQARARARSTRGA</sequence>